<sequence length="120" mass="13687">MQRHGGRVRLLSGENDDPHSWQQQAARFLRETFPDKGPGLAVLSRHVEIQLAVRLRHRPTNEVVHEVLVIDRVVCGRDPRTQGREYTCDTVLPFVLDEGATLTVVEHDGARVTYRGRGRR</sequence>
<dbReference type="Pfam" id="PF14428">
    <property type="entry name" value="DddA-like"/>
    <property type="match status" value="1"/>
</dbReference>
<evidence type="ECO:0000256" key="1">
    <source>
        <dbReference type="SAM" id="MobiDB-lite"/>
    </source>
</evidence>
<protein>
    <submittedName>
        <fullName evidence="2">Uncharacterized protein</fullName>
    </submittedName>
</protein>
<evidence type="ECO:0000313" key="2">
    <source>
        <dbReference type="EMBL" id="GDY33769.1"/>
    </source>
</evidence>
<accession>A0A4D4JHK9</accession>
<dbReference type="EMBL" id="BJFL01000055">
    <property type="protein sequence ID" value="GDY33769.1"/>
    <property type="molecule type" value="Genomic_DNA"/>
</dbReference>
<gene>
    <name evidence="2" type="ORF">GTS_54020</name>
</gene>
<feature type="region of interest" description="Disordered" evidence="1">
    <location>
        <begin position="1"/>
        <end position="21"/>
    </location>
</feature>
<organism evidence="2 3">
    <name type="scientific">Gandjariella thermophila</name>
    <dbReference type="NCBI Taxonomy" id="1931992"/>
    <lineage>
        <taxon>Bacteria</taxon>
        <taxon>Bacillati</taxon>
        <taxon>Actinomycetota</taxon>
        <taxon>Actinomycetes</taxon>
        <taxon>Pseudonocardiales</taxon>
        <taxon>Pseudonocardiaceae</taxon>
        <taxon>Gandjariella</taxon>
    </lineage>
</organism>
<evidence type="ECO:0000313" key="3">
    <source>
        <dbReference type="Proteomes" id="UP000298860"/>
    </source>
</evidence>
<name>A0A4D4JHK9_9PSEU</name>
<dbReference type="Proteomes" id="UP000298860">
    <property type="component" value="Unassembled WGS sequence"/>
</dbReference>
<dbReference type="InterPro" id="IPR032724">
    <property type="entry name" value="SCP1.201-like"/>
</dbReference>
<reference evidence="3" key="1">
    <citation type="submission" date="2019-04" db="EMBL/GenBank/DDBJ databases">
        <title>Draft genome sequence of Pseudonocardiaceae bacterium SL3-2-4.</title>
        <authorList>
            <person name="Ningsih F."/>
            <person name="Yokota A."/>
            <person name="Sakai Y."/>
            <person name="Nanatani K."/>
            <person name="Yabe S."/>
            <person name="Oetari A."/>
            <person name="Sjamsuridzal W."/>
        </authorList>
    </citation>
    <scope>NUCLEOTIDE SEQUENCE [LARGE SCALE GENOMIC DNA]</scope>
    <source>
        <strain evidence="3">SL3-2-4</strain>
    </source>
</reference>
<dbReference type="AlphaFoldDB" id="A0A4D4JHK9"/>
<keyword evidence="3" id="KW-1185">Reference proteome</keyword>
<comment type="caution">
    <text evidence="2">The sequence shown here is derived from an EMBL/GenBank/DDBJ whole genome shotgun (WGS) entry which is preliminary data.</text>
</comment>
<proteinExistence type="predicted"/>